<accession>A0A0R3WU43</accession>
<feature type="compositionally biased region" description="Polar residues" evidence="13">
    <location>
        <begin position="414"/>
        <end position="438"/>
    </location>
</feature>
<dbReference type="PROSITE" id="PS50016">
    <property type="entry name" value="ZF_PHD_2"/>
    <property type="match status" value="1"/>
</dbReference>
<dbReference type="InterPro" id="IPR011011">
    <property type="entry name" value="Znf_FYVE_PHD"/>
</dbReference>
<keyword evidence="16" id="KW-1185">Reference proteome</keyword>
<organism evidence="17">
    <name type="scientific">Hydatigena taeniaeformis</name>
    <name type="common">Feline tapeworm</name>
    <name type="synonym">Taenia taeniaeformis</name>
    <dbReference type="NCBI Taxonomy" id="6205"/>
    <lineage>
        <taxon>Eukaryota</taxon>
        <taxon>Metazoa</taxon>
        <taxon>Spiralia</taxon>
        <taxon>Lophotrochozoa</taxon>
        <taxon>Platyhelminthes</taxon>
        <taxon>Cestoda</taxon>
        <taxon>Eucestoda</taxon>
        <taxon>Cyclophyllidea</taxon>
        <taxon>Taeniidae</taxon>
        <taxon>Hydatigera</taxon>
    </lineage>
</organism>
<evidence type="ECO:0000256" key="13">
    <source>
        <dbReference type="SAM" id="MobiDB-lite"/>
    </source>
</evidence>
<evidence type="ECO:0000256" key="2">
    <source>
        <dbReference type="ARBA" id="ARBA00022499"/>
    </source>
</evidence>
<dbReference type="EMBL" id="UYWX01004049">
    <property type="protein sequence ID" value="VDM24567.1"/>
    <property type="molecule type" value="Genomic_DNA"/>
</dbReference>
<evidence type="ECO:0000256" key="7">
    <source>
        <dbReference type="ARBA" id="ARBA00022833"/>
    </source>
</evidence>
<keyword evidence="3" id="KW-0597">Phosphoprotein</keyword>
<evidence type="ECO:0000259" key="14">
    <source>
        <dbReference type="PROSITE" id="PS50016"/>
    </source>
</evidence>
<protein>
    <submittedName>
        <fullName evidence="17">PHD finger protein 10</fullName>
    </submittedName>
</protein>
<keyword evidence="11" id="KW-0539">Nucleus</keyword>
<dbReference type="WBParaSite" id="TTAC_0000428301-mRNA-1">
    <property type="protein sequence ID" value="TTAC_0000428301-mRNA-1"/>
    <property type="gene ID" value="TTAC_0000428301"/>
</dbReference>
<evidence type="ECO:0000313" key="17">
    <source>
        <dbReference type="WBParaSite" id="TTAC_0000428301-mRNA-1"/>
    </source>
</evidence>
<keyword evidence="6 12" id="KW-0863">Zinc-finger</keyword>
<dbReference type="InterPro" id="IPR019787">
    <property type="entry name" value="Znf_PHD-finger"/>
</dbReference>
<keyword evidence="9" id="KW-0805">Transcription regulation</keyword>
<dbReference type="InterPro" id="IPR001965">
    <property type="entry name" value="Znf_PHD"/>
</dbReference>
<dbReference type="Gene3D" id="3.30.40.10">
    <property type="entry name" value="Zinc/RING finger domain, C3HC4 (zinc finger)"/>
    <property type="match status" value="1"/>
</dbReference>
<keyword evidence="10" id="KW-0804">Transcription</keyword>
<keyword evidence="4" id="KW-0479">Metal-binding</keyword>
<keyword evidence="5" id="KW-0677">Repeat</keyword>
<evidence type="ECO:0000256" key="6">
    <source>
        <dbReference type="ARBA" id="ARBA00022771"/>
    </source>
</evidence>
<dbReference type="InterPro" id="IPR021893">
    <property type="entry name" value="ZMYM2-like_C"/>
</dbReference>
<evidence type="ECO:0000256" key="8">
    <source>
        <dbReference type="ARBA" id="ARBA00022843"/>
    </source>
</evidence>
<evidence type="ECO:0000313" key="16">
    <source>
        <dbReference type="Proteomes" id="UP000274429"/>
    </source>
</evidence>
<evidence type="ECO:0000256" key="4">
    <source>
        <dbReference type="ARBA" id="ARBA00022723"/>
    </source>
</evidence>
<reference evidence="15 16" key="2">
    <citation type="submission" date="2018-11" db="EMBL/GenBank/DDBJ databases">
        <authorList>
            <consortium name="Pathogen Informatics"/>
        </authorList>
    </citation>
    <scope>NUCLEOTIDE SEQUENCE [LARGE SCALE GENOMIC DNA]</scope>
</reference>
<reference evidence="17" key="1">
    <citation type="submission" date="2017-02" db="UniProtKB">
        <authorList>
            <consortium name="WormBaseParasite"/>
        </authorList>
    </citation>
    <scope>IDENTIFICATION</scope>
</reference>
<evidence type="ECO:0000256" key="11">
    <source>
        <dbReference type="ARBA" id="ARBA00023242"/>
    </source>
</evidence>
<dbReference type="Proteomes" id="UP000274429">
    <property type="component" value="Unassembled WGS sequence"/>
</dbReference>
<dbReference type="InterPro" id="IPR013083">
    <property type="entry name" value="Znf_RING/FYVE/PHD"/>
</dbReference>
<dbReference type="SUPFAM" id="SSF57903">
    <property type="entry name" value="FYVE/PHD zinc finger"/>
    <property type="match status" value="1"/>
</dbReference>
<evidence type="ECO:0000256" key="10">
    <source>
        <dbReference type="ARBA" id="ARBA00023163"/>
    </source>
</evidence>
<dbReference type="GO" id="GO:0008270">
    <property type="term" value="F:zinc ion binding"/>
    <property type="evidence" value="ECO:0007669"/>
    <property type="project" value="UniProtKB-KW"/>
</dbReference>
<sequence length="459" mass="51198">MALHPKADTLIHRSSSINAPAPISSQGRRKMQVPEPLSDWLVGYFHPESSPAEEYLWSAKFFGHSSVSQLTYTLVYLLGKILCIRSGAELRAMHLWNTLKLFPIHKLPQHNEKVVMKYELHYTLPPAPPVPPPVLYENSKRLLSLRERARDNRFIVILDHILVKTQKGFVIKHSAKNNHQRCLVCLHALLLQRRSCSKRALRVDDYFLSWADSSPSSRFLIDPLSDVALGTIVHDIRVILTSLQKYLHRGSLPPETDLWNHFVHDQQFRANSSQQLRPMVVEHGEECNIPLDLSVRGRAHPKCLDFWPEVAERARNGAWQCADCKSCSVCKNKRGESVILICDACDKGYHSNCHSPVVLEKSTDPTMPWICSECKAEGCCARVGNVSTSAPVSTPSSADSGVSSLVISTSEGVTNASSVNSKPDQPPSTMMATGTTGSIKVPSPEPIEYVSFTPFYIIT</sequence>
<evidence type="ECO:0000256" key="9">
    <source>
        <dbReference type="ARBA" id="ARBA00023015"/>
    </source>
</evidence>
<proteinExistence type="predicted"/>
<dbReference type="OrthoDB" id="6264176at2759"/>
<dbReference type="Pfam" id="PF12012">
    <property type="entry name" value="DUF3504"/>
    <property type="match status" value="1"/>
</dbReference>
<dbReference type="AlphaFoldDB" id="A0A0R3WU43"/>
<comment type="subcellular location">
    <subcellularLocation>
        <location evidence="1">Nucleus</location>
    </subcellularLocation>
</comment>
<evidence type="ECO:0000256" key="5">
    <source>
        <dbReference type="ARBA" id="ARBA00022737"/>
    </source>
</evidence>
<dbReference type="STRING" id="6205.A0A0R3WU43"/>
<feature type="region of interest" description="Disordered" evidence="13">
    <location>
        <begin position="414"/>
        <end position="439"/>
    </location>
</feature>
<dbReference type="Pfam" id="PF00628">
    <property type="entry name" value="PHD"/>
    <property type="match status" value="1"/>
</dbReference>
<evidence type="ECO:0000256" key="12">
    <source>
        <dbReference type="PROSITE-ProRule" id="PRU00146"/>
    </source>
</evidence>
<evidence type="ECO:0000256" key="1">
    <source>
        <dbReference type="ARBA" id="ARBA00004123"/>
    </source>
</evidence>
<gene>
    <name evidence="15" type="ORF">TTAC_LOCUS4269</name>
</gene>
<keyword evidence="7" id="KW-0862">Zinc</keyword>
<dbReference type="GO" id="GO:0005634">
    <property type="term" value="C:nucleus"/>
    <property type="evidence" value="ECO:0007669"/>
    <property type="project" value="UniProtKB-SubCell"/>
</dbReference>
<evidence type="ECO:0000256" key="3">
    <source>
        <dbReference type="ARBA" id="ARBA00022553"/>
    </source>
</evidence>
<keyword evidence="2" id="KW-1017">Isopeptide bond</keyword>
<dbReference type="PANTHER" id="PTHR45888">
    <property type="entry name" value="HL01030P-RELATED"/>
    <property type="match status" value="1"/>
</dbReference>
<dbReference type="SMART" id="SM00249">
    <property type="entry name" value="PHD"/>
    <property type="match status" value="1"/>
</dbReference>
<name>A0A0R3WU43_HYDTA</name>
<keyword evidence="8" id="KW-0832">Ubl conjugation</keyword>
<evidence type="ECO:0000313" key="15">
    <source>
        <dbReference type="EMBL" id="VDM24567.1"/>
    </source>
</evidence>
<feature type="domain" description="PHD-type" evidence="14">
    <location>
        <begin position="324"/>
        <end position="377"/>
    </location>
</feature>
<dbReference type="PANTHER" id="PTHR45888:SF4">
    <property type="entry name" value="PHD FINGER PROTEIN 10"/>
    <property type="match status" value="1"/>
</dbReference>